<dbReference type="GO" id="GO:0005829">
    <property type="term" value="C:cytosol"/>
    <property type="evidence" value="ECO:0007669"/>
    <property type="project" value="TreeGrafter"/>
</dbReference>
<dbReference type="PANTHER" id="PTHR43235">
    <property type="entry name" value="GLUTAMINE AMIDOTRANSFERASE PB2B2.05-RELATED"/>
    <property type="match status" value="1"/>
</dbReference>
<dbReference type="Pfam" id="PF07722">
    <property type="entry name" value="Peptidase_C26"/>
    <property type="match status" value="1"/>
</dbReference>
<dbReference type="GO" id="GO:0006598">
    <property type="term" value="P:polyamine catabolic process"/>
    <property type="evidence" value="ECO:0007669"/>
    <property type="project" value="TreeGrafter"/>
</dbReference>
<dbReference type="Gene3D" id="3.40.50.880">
    <property type="match status" value="1"/>
</dbReference>
<dbReference type="InterPro" id="IPR029062">
    <property type="entry name" value="Class_I_gatase-like"/>
</dbReference>
<dbReference type="EMBL" id="AZSI01000007">
    <property type="protein sequence ID" value="KEY63512.1"/>
    <property type="molecule type" value="Genomic_DNA"/>
</dbReference>
<dbReference type="PROSITE" id="PS51273">
    <property type="entry name" value="GATASE_TYPE_1"/>
    <property type="match status" value="1"/>
</dbReference>
<name>A0A084ADY3_LACLC</name>
<dbReference type="GO" id="GO:0033969">
    <property type="term" value="F:gamma-glutamyl-gamma-aminobutyrate hydrolase activity"/>
    <property type="evidence" value="ECO:0007669"/>
    <property type="project" value="TreeGrafter"/>
</dbReference>
<dbReference type="PATRIC" id="fig|1415168.3.peg.299"/>
<comment type="caution">
    <text evidence="1">The sequence shown here is derived from an EMBL/GenBank/DDBJ whole genome shotgun (WGS) entry which is preliminary data.</text>
</comment>
<proteinExistence type="predicted"/>
<dbReference type="CDD" id="cd01745">
    <property type="entry name" value="GATase1_2"/>
    <property type="match status" value="1"/>
</dbReference>
<evidence type="ECO:0008006" key="3">
    <source>
        <dbReference type="Google" id="ProtNLM"/>
    </source>
</evidence>
<dbReference type="Proteomes" id="UP000028401">
    <property type="component" value="Unassembled WGS sequence"/>
</dbReference>
<dbReference type="SUPFAM" id="SSF52317">
    <property type="entry name" value="Class I glutamine amidotransferase-like"/>
    <property type="match status" value="1"/>
</dbReference>
<dbReference type="InterPro" id="IPR011697">
    <property type="entry name" value="Peptidase_C26"/>
</dbReference>
<dbReference type="AlphaFoldDB" id="A0A084ADY3"/>
<reference evidence="1 2" key="1">
    <citation type="submission" date="2014-06" db="EMBL/GenBank/DDBJ databases">
        <title>Draft genome sequence of the putrescine producing strain Lactococcus lactis subsp cremoris GE214.</title>
        <authorList>
            <person name="Ladero V."/>
            <person name="Linares D.M."/>
            <person name="del Rio B."/>
            <person name="Mayo B."/>
            <person name="Martin M.C."/>
            <person name="Fernandez M."/>
            <person name="Alvarez M.A."/>
        </authorList>
    </citation>
    <scope>NUCLEOTIDE SEQUENCE [LARGE SCALE GENOMIC DNA]</scope>
    <source>
        <strain evidence="1 2">GE214</strain>
    </source>
</reference>
<evidence type="ECO:0000313" key="1">
    <source>
        <dbReference type="EMBL" id="KEY63512.1"/>
    </source>
</evidence>
<organism evidence="1 2">
    <name type="scientific">Lactococcus cremoris subsp. cremoris GE214</name>
    <dbReference type="NCBI Taxonomy" id="1415168"/>
    <lineage>
        <taxon>Bacteria</taxon>
        <taxon>Bacillati</taxon>
        <taxon>Bacillota</taxon>
        <taxon>Bacilli</taxon>
        <taxon>Lactobacillales</taxon>
        <taxon>Streptococcaceae</taxon>
        <taxon>Lactococcus</taxon>
        <taxon>Lactococcus cremoris subsp. cremoris</taxon>
    </lineage>
</organism>
<gene>
    <name evidence="1" type="ORF">U725_00287</name>
</gene>
<dbReference type="PANTHER" id="PTHR43235:SF1">
    <property type="entry name" value="GLUTAMINE AMIDOTRANSFERASE PB2B2.05-RELATED"/>
    <property type="match status" value="1"/>
</dbReference>
<dbReference type="RefSeq" id="WP_021037915.1">
    <property type="nucleotide sequence ID" value="NZ_AZSI01000007.1"/>
</dbReference>
<protein>
    <recommendedName>
        <fullName evidence="3">Gamma-glutamyl-gamma-aminobutyrate hydrolase family protein</fullName>
    </recommendedName>
</protein>
<dbReference type="GeneID" id="61110373"/>
<sequence>MAIIGILGTPYNTVERSPFWWNKVSYTRQSFIDVFQELGHTVIVLPVDKTENIKNYLPLVDKIVLTGGADVSPYLYGEEPHAQLGTTDPIRDRFELAAIKAALEANKPILGVCRGLQLLNVYFGGTLYQDLSLTSSQIKHLQSPTPQEVPTHHISVEKESSLDFLPENYMVNSFHHQVIKDLGQGLQAIAHGNDGLVEAIENKEKHVLAVQWHPECTWETENFDKKIFEIFANGDI</sequence>
<accession>A0A084ADY3</accession>
<evidence type="ECO:0000313" key="2">
    <source>
        <dbReference type="Proteomes" id="UP000028401"/>
    </source>
</evidence>
<dbReference type="InterPro" id="IPR044668">
    <property type="entry name" value="PuuD-like"/>
</dbReference>